<sequence length="322" mass="36372">MYSVSYRVDANCSSYHKWQQSLAQSLWPFVHQARGPQIVHSAIEARQRQQLRLVKTSSTPLMIFSRPGTHPNPVEPCFSVALILQGRIHHRVAGKEQTLLPGDLLLTDNQQAYDLSFTSKACFISMPMAKSTLPPALLLAQGLAGNVLRRNLPIAAVMGQLMRTTYDQLPGLNDAQSDVLRGTLQQLAFSSLIKAPATRTRQATRSHQYMLGEITRFLETNACEPEINPDWVAERFGISLRQLYNMFSPLGITPANYIWRCRLEQSRRLLGNLSHAHMTMTEIAFRSGFCNASHFSKAFKMQFGCTPSDYRLQERDVHAEHN</sequence>
<evidence type="ECO:0000256" key="1">
    <source>
        <dbReference type="ARBA" id="ARBA00023015"/>
    </source>
</evidence>
<dbReference type="InterPro" id="IPR018062">
    <property type="entry name" value="HTH_AraC-typ_CS"/>
</dbReference>
<dbReference type="RefSeq" id="WP_075946088.1">
    <property type="nucleotide sequence ID" value="NZ_LT629709.1"/>
</dbReference>
<evidence type="ECO:0000313" key="7">
    <source>
        <dbReference type="EMBL" id="SDO35140.1"/>
    </source>
</evidence>
<evidence type="ECO:0000259" key="4">
    <source>
        <dbReference type="PROSITE" id="PS01124"/>
    </source>
</evidence>
<feature type="domain" description="HTH araC/xylS-type" evidence="4">
    <location>
        <begin position="212"/>
        <end position="313"/>
    </location>
</feature>
<proteinExistence type="predicted"/>
<reference evidence="6" key="2">
    <citation type="submission" date="2017-01" db="EMBL/GenBank/DDBJ databases">
        <authorList>
            <person name="Mah S.A."/>
            <person name="Swanson W.J."/>
            <person name="Moy G.W."/>
            <person name="Vacquier V.D."/>
        </authorList>
    </citation>
    <scope>NUCLEOTIDE SEQUENCE [LARGE SCALE GENOMIC DNA]</scope>
    <source>
        <strain evidence="6">MT1</strain>
    </source>
</reference>
<dbReference type="EMBL" id="MSTQ01000004">
    <property type="protein sequence ID" value="OLU04366.1"/>
    <property type="molecule type" value="Genomic_DNA"/>
</dbReference>
<dbReference type="Pfam" id="PF14525">
    <property type="entry name" value="AraC_binding_2"/>
    <property type="match status" value="1"/>
</dbReference>
<dbReference type="GO" id="GO:0003700">
    <property type="term" value="F:DNA-binding transcription factor activity"/>
    <property type="evidence" value="ECO:0007669"/>
    <property type="project" value="InterPro"/>
</dbReference>
<dbReference type="Proteomes" id="UP000186756">
    <property type="component" value="Unassembled WGS sequence"/>
</dbReference>
<dbReference type="GO" id="GO:0009893">
    <property type="term" value="P:positive regulation of metabolic process"/>
    <property type="evidence" value="ECO:0007669"/>
    <property type="project" value="UniProtKB-ARBA"/>
</dbReference>
<keyword evidence="3" id="KW-0804">Transcription</keyword>
<keyword evidence="8" id="KW-1185">Reference proteome</keyword>
<dbReference type="InterPro" id="IPR020449">
    <property type="entry name" value="Tscrpt_reg_AraC-type_HTH"/>
</dbReference>
<evidence type="ECO:0000313" key="5">
    <source>
        <dbReference type="EMBL" id="KAB0486634.1"/>
    </source>
</evidence>
<dbReference type="PANTHER" id="PTHR43280">
    <property type="entry name" value="ARAC-FAMILY TRANSCRIPTIONAL REGULATOR"/>
    <property type="match status" value="1"/>
</dbReference>
<keyword evidence="2" id="KW-0238">DNA-binding</keyword>
<gene>
    <name evidence="6" type="ORF">BVK86_09030</name>
    <name evidence="5" type="ORF">F7R15_07040</name>
    <name evidence="7" type="ORF">SAMN04490202_0646</name>
</gene>
<evidence type="ECO:0000313" key="10">
    <source>
        <dbReference type="Proteomes" id="UP000460142"/>
    </source>
</evidence>
<dbReference type="SUPFAM" id="SSF46689">
    <property type="entry name" value="Homeodomain-like"/>
    <property type="match status" value="1"/>
</dbReference>
<dbReference type="Pfam" id="PF12833">
    <property type="entry name" value="HTH_18"/>
    <property type="match status" value="1"/>
</dbReference>
<dbReference type="Proteomes" id="UP000460142">
    <property type="component" value="Unassembled WGS sequence"/>
</dbReference>
<reference evidence="8" key="3">
    <citation type="submission" date="2017-01" db="EMBL/GenBank/DDBJ databases">
        <authorList>
            <person name="Poblete-Castro I."/>
        </authorList>
    </citation>
    <scope>NUCLEOTIDE SEQUENCE [LARGE SCALE GENOMIC DNA]</scope>
    <source>
        <strain evidence="8">DSM 18361 / CCUG 53116 / MT1</strain>
    </source>
</reference>
<evidence type="ECO:0000256" key="2">
    <source>
        <dbReference type="ARBA" id="ARBA00023125"/>
    </source>
</evidence>
<dbReference type="PRINTS" id="PR00032">
    <property type="entry name" value="HTHARAC"/>
</dbReference>
<dbReference type="Gene3D" id="1.10.10.60">
    <property type="entry name" value="Homeodomain-like"/>
    <property type="match status" value="1"/>
</dbReference>
<reference evidence="7 9" key="1">
    <citation type="submission" date="2016-10" db="EMBL/GenBank/DDBJ databases">
        <authorList>
            <person name="de Groot N.N."/>
        </authorList>
    </citation>
    <scope>NUCLEOTIDE SEQUENCE [LARGE SCALE GENOMIC DNA]</scope>
    <source>
        <strain evidence="7 9">BS3776</strain>
    </source>
</reference>
<evidence type="ECO:0000313" key="6">
    <source>
        <dbReference type="EMBL" id="OLU04366.1"/>
    </source>
</evidence>
<dbReference type="PANTHER" id="PTHR43280:SF28">
    <property type="entry name" value="HTH-TYPE TRANSCRIPTIONAL ACTIVATOR RHAS"/>
    <property type="match status" value="1"/>
</dbReference>
<dbReference type="InterPro" id="IPR009057">
    <property type="entry name" value="Homeodomain-like_sf"/>
</dbReference>
<dbReference type="EMBL" id="LT629709">
    <property type="protein sequence ID" value="SDO35140.1"/>
    <property type="molecule type" value="Genomic_DNA"/>
</dbReference>
<dbReference type="PROSITE" id="PS01124">
    <property type="entry name" value="HTH_ARAC_FAMILY_2"/>
    <property type="match status" value="1"/>
</dbReference>
<organism evidence="7 9">
    <name type="scientific">Pseudomonas reinekei</name>
    <dbReference type="NCBI Taxonomy" id="395598"/>
    <lineage>
        <taxon>Bacteria</taxon>
        <taxon>Pseudomonadati</taxon>
        <taxon>Pseudomonadota</taxon>
        <taxon>Gammaproteobacteria</taxon>
        <taxon>Pseudomonadales</taxon>
        <taxon>Pseudomonadaceae</taxon>
        <taxon>Pseudomonas</taxon>
    </lineage>
</organism>
<accession>A0A1H0IV71</accession>
<dbReference type="OrthoDB" id="5740883at2"/>
<evidence type="ECO:0000313" key="8">
    <source>
        <dbReference type="Proteomes" id="UP000186756"/>
    </source>
</evidence>
<keyword evidence="1" id="KW-0805">Transcription regulation</keyword>
<dbReference type="InterPro" id="IPR035418">
    <property type="entry name" value="AraC-bd_2"/>
</dbReference>
<dbReference type="PROSITE" id="PS00041">
    <property type="entry name" value="HTH_ARAC_FAMILY_1"/>
    <property type="match status" value="1"/>
</dbReference>
<dbReference type="AlphaFoldDB" id="A0A1H0IV71"/>
<dbReference type="SMART" id="SM00342">
    <property type="entry name" value="HTH_ARAC"/>
    <property type="match status" value="1"/>
</dbReference>
<name>A0A1H0IV71_PSERE</name>
<dbReference type="InterPro" id="IPR018060">
    <property type="entry name" value="HTH_AraC"/>
</dbReference>
<reference evidence="5 10" key="4">
    <citation type="submission" date="2019-09" db="EMBL/GenBank/DDBJ databases">
        <title>Draft genome sequences of 48 bacterial type strains from the CCUG.</title>
        <authorList>
            <person name="Tunovic T."/>
            <person name="Pineiro-Iglesias B."/>
            <person name="Unosson C."/>
            <person name="Inganas E."/>
            <person name="Ohlen M."/>
            <person name="Cardew S."/>
            <person name="Jensie-Markopoulos S."/>
            <person name="Salva-Serra F."/>
            <person name="Jaen-Luchoro D."/>
            <person name="Karlsson R."/>
            <person name="Svensson-Stadler L."/>
            <person name="Chun J."/>
            <person name="Moore E."/>
        </authorList>
    </citation>
    <scope>NUCLEOTIDE SEQUENCE [LARGE SCALE GENOMIC DNA]</scope>
    <source>
        <strain evidence="5 10">CCUG 53116</strain>
    </source>
</reference>
<dbReference type="Proteomes" id="UP000198549">
    <property type="component" value="Chromosome I"/>
</dbReference>
<evidence type="ECO:0000256" key="3">
    <source>
        <dbReference type="ARBA" id="ARBA00023163"/>
    </source>
</evidence>
<evidence type="ECO:0000313" key="9">
    <source>
        <dbReference type="Proteomes" id="UP000198549"/>
    </source>
</evidence>
<protein>
    <submittedName>
        <fullName evidence="7">AraC-binding-like domain-containing protein</fullName>
    </submittedName>
    <submittedName>
        <fullName evidence="5">Helix-turn-helix domain-containing protein</fullName>
    </submittedName>
</protein>
<dbReference type="EMBL" id="VZPS01000004">
    <property type="protein sequence ID" value="KAB0486634.1"/>
    <property type="molecule type" value="Genomic_DNA"/>
</dbReference>
<dbReference type="GO" id="GO:0043565">
    <property type="term" value="F:sequence-specific DNA binding"/>
    <property type="evidence" value="ECO:0007669"/>
    <property type="project" value="InterPro"/>
</dbReference>